<proteinExistence type="predicted"/>
<name>A0A1A8WAK2_PLAOA</name>
<dbReference type="Proteomes" id="UP000078546">
    <property type="component" value="Unassembled WGS sequence"/>
</dbReference>
<dbReference type="EMBL" id="FLQU01000674">
    <property type="protein sequence ID" value="SBS89011.1"/>
    <property type="molecule type" value="Genomic_DNA"/>
</dbReference>
<gene>
    <name evidence="2" type="ORF">POVCU1_048160</name>
    <name evidence="1" type="ORF">POVCU2_0051730</name>
</gene>
<reference evidence="1" key="2">
    <citation type="submission" date="2016-05" db="EMBL/GenBank/DDBJ databases">
        <authorList>
            <person name="Lavstsen T."/>
            <person name="Jespersen J.S."/>
        </authorList>
    </citation>
    <scope>NUCLEOTIDE SEQUENCE [LARGE SCALE GENOMIC DNA]</scope>
</reference>
<sequence>MGKGREVFTFEQKCNLSKKTKSTNFGSHTSSDRENSEIAFDSNSDILKYDNHRKNNNNKVYSYSKRFITILRLTGSSNFGEASLHFLGLLLHSFKNRKSIISSNCVRNNIDVIRPSQRSCEEIFVEARKHYYQNE</sequence>
<evidence type="ECO:0000313" key="1">
    <source>
        <dbReference type="EMBL" id="SBS89011.1"/>
    </source>
</evidence>
<reference evidence="3 4" key="1">
    <citation type="submission" date="2016-05" db="EMBL/GenBank/DDBJ databases">
        <authorList>
            <person name="Naeem Raeece"/>
        </authorList>
    </citation>
    <scope>NUCLEOTIDE SEQUENCE [LARGE SCALE GENOMIC DNA]</scope>
</reference>
<evidence type="ECO:0000313" key="4">
    <source>
        <dbReference type="Proteomes" id="UP000078560"/>
    </source>
</evidence>
<accession>A0A1A8WAK2</accession>
<dbReference type="EMBL" id="FLQV01000882">
    <property type="protein sequence ID" value="SBS98706.1"/>
    <property type="molecule type" value="Genomic_DNA"/>
</dbReference>
<dbReference type="AlphaFoldDB" id="A0A1A8WAK2"/>
<organism evidence="1 4">
    <name type="scientific">Plasmodium ovale curtisi</name>
    <dbReference type="NCBI Taxonomy" id="864141"/>
    <lineage>
        <taxon>Eukaryota</taxon>
        <taxon>Sar</taxon>
        <taxon>Alveolata</taxon>
        <taxon>Apicomplexa</taxon>
        <taxon>Aconoidasida</taxon>
        <taxon>Haemosporida</taxon>
        <taxon>Plasmodiidae</taxon>
        <taxon>Plasmodium</taxon>
        <taxon>Plasmodium (Plasmodium)</taxon>
    </lineage>
</organism>
<protein>
    <submittedName>
        <fullName evidence="1">Uncharacterized protein</fullName>
    </submittedName>
</protein>
<evidence type="ECO:0000313" key="2">
    <source>
        <dbReference type="EMBL" id="SBS98706.1"/>
    </source>
</evidence>
<evidence type="ECO:0000313" key="3">
    <source>
        <dbReference type="Proteomes" id="UP000078546"/>
    </source>
</evidence>
<dbReference type="Proteomes" id="UP000078560">
    <property type="component" value="Unassembled WGS sequence"/>
</dbReference>